<dbReference type="InterPro" id="IPR050312">
    <property type="entry name" value="IolE/XylAMocC-like"/>
</dbReference>
<proteinExistence type="predicted"/>
<dbReference type="Gene3D" id="3.20.20.150">
    <property type="entry name" value="Divalent-metal-dependent TIM barrel enzymes"/>
    <property type="match status" value="1"/>
</dbReference>
<dbReference type="SUPFAM" id="SSF51658">
    <property type="entry name" value="Xylose isomerase-like"/>
    <property type="match status" value="1"/>
</dbReference>
<accession>A0A1K2HXV8</accession>
<name>A0A1K2HXV8_9HYPH</name>
<dbReference type="EMBL" id="FPKU01000002">
    <property type="protein sequence ID" value="SFZ84641.1"/>
    <property type="molecule type" value="Genomic_DNA"/>
</dbReference>
<reference evidence="2 3" key="1">
    <citation type="submission" date="2016-11" db="EMBL/GenBank/DDBJ databases">
        <authorList>
            <person name="Jaros S."/>
            <person name="Januszkiewicz K."/>
            <person name="Wedrychowicz H."/>
        </authorList>
    </citation>
    <scope>NUCLEOTIDE SEQUENCE [LARGE SCALE GENOMIC DNA]</scope>
    <source>
        <strain evidence="2 3">ATCC 23634</strain>
    </source>
</reference>
<evidence type="ECO:0000313" key="3">
    <source>
        <dbReference type="Proteomes" id="UP000183447"/>
    </source>
</evidence>
<gene>
    <name evidence="2" type="ORF">SAMN02983003_2131</name>
</gene>
<organism evidence="2 3">
    <name type="scientific">Devosia enhydra</name>
    <dbReference type="NCBI Taxonomy" id="665118"/>
    <lineage>
        <taxon>Bacteria</taxon>
        <taxon>Pseudomonadati</taxon>
        <taxon>Pseudomonadota</taxon>
        <taxon>Alphaproteobacteria</taxon>
        <taxon>Hyphomicrobiales</taxon>
        <taxon>Devosiaceae</taxon>
        <taxon>Devosia</taxon>
    </lineage>
</organism>
<feature type="domain" description="Xylose isomerase-like TIM barrel" evidence="1">
    <location>
        <begin position="50"/>
        <end position="315"/>
    </location>
</feature>
<dbReference type="RefSeq" id="WP_072342493.1">
    <property type="nucleotide sequence ID" value="NZ_FPKU01000002.1"/>
</dbReference>
<dbReference type="OrthoDB" id="3615236at2"/>
<dbReference type="PANTHER" id="PTHR12110">
    <property type="entry name" value="HYDROXYPYRUVATE ISOMERASE"/>
    <property type="match status" value="1"/>
</dbReference>
<dbReference type="InterPro" id="IPR013022">
    <property type="entry name" value="Xyl_isomerase-like_TIM-brl"/>
</dbReference>
<dbReference type="GO" id="GO:0016853">
    <property type="term" value="F:isomerase activity"/>
    <property type="evidence" value="ECO:0007669"/>
    <property type="project" value="UniProtKB-KW"/>
</dbReference>
<dbReference type="PANTHER" id="PTHR12110:SF41">
    <property type="entry name" value="INOSOSE DEHYDRATASE"/>
    <property type="match status" value="1"/>
</dbReference>
<dbReference type="STRING" id="665118.SAMN02983003_2131"/>
<dbReference type="InterPro" id="IPR036237">
    <property type="entry name" value="Xyl_isomerase-like_sf"/>
</dbReference>
<sequence>MDTTTASARIRTGATLYAYTNAFHQRRLGLEGLVREVARRGQGPGLEVVGFQSFRDFPDVSDDTAARFRDLVASTGLTLTCLGINSDTHVTPHRSRSTQELVDFHARQLRSAAKLGFPVVRCQYAAGPEVLRALAPLARDLDVRLGLEIHAPHTVDHPEILAFREMYAQVGSPYLGFIPDFGSSARAVPRRYIEYYRANGVPERAITAALELWSDDSDPFTKRPRYLEWAAANDIERSRALEIHTIFGLFSRQPPRNWLEIMPQVVHVHGKFYEVDDSGEEASIDYRAILATFVEGGYEGFISSEWEGHQVSDEDGFLDVDRHQAMIRGILAAS</sequence>
<keyword evidence="2" id="KW-0413">Isomerase</keyword>
<evidence type="ECO:0000259" key="1">
    <source>
        <dbReference type="Pfam" id="PF01261"/>
    </source>
</evidence>
<dbReference type="Pfam" id="PF01261">
    <property type="entry name" value="AP_endonuc_2"/>
    <property type="match status" value="1"/>
</dbReference>
<evidence type="ECO:0000313" key="2">
    <source>
        <dbReference type="EMBL" id="SFZ84641.1"/>
    </source>
</evidence>
<dbReference type="Proteomes" id="UP000183447">
    <property type="component" value="Unassembled WGS sequence"/>
</dbReference>
<keyword evidence="3" id="KW-1185">Reference proteome</keyword>
<protein>
    <submittedName>
        <fullName evidence="2">Sugar phosphate isomerase/epimerase</fullName>
    </submittedName>
</protein>
<dbReference type="AlphaFoldDB" id="A0A1K2HXV8"/>